<gene>
    <name evidence="1" type="ORF">NCI00_09755</name>
</gene>
<dbReference type="RefSeq" id="WP_253526967.1">
    <property type="nucleotide sequence ID" value="NZ_JAMZEL010000003.1"/>
</dbReference>
<accession>A0ABT1FPK9</accession>
<comment type="caution">
    <text evidence="1">The sequence shown here is derived from an EMBL/GenBank/DDBJ whole genome shotgun (WGS) entry which is preliminary data.</text>
</comment>
<protein>
    <submittedName>
        <fullName evidence="1">Uncharacterized protein</fullName>
    </submittedName>
</protein>
<evidence type="ECO:0000313" key="1">
    <source>
        <dbReference type="EMBL" id="MCP1382708.1"/>
    </source>
</evidence>
<evidence type="ECO:0000313" key="2">
    <source>
        <dbReference type="Proteomes" id="UP001204772"/>
    </source>
</evidence>
<organism evidence="1 2">
    <name type="scientific">Runella salmonicolor</name>
    <dbReference type="NCBI Taxonomy" id="2950278"/>
    <lineage>
        <taxon>Bacteria</taxon>
        <taxon>Pseudomonadati</taxon>
        <taxon>Bacteroidota</taxon>
        <taxon>Cytophagia</taxon>
        <taxon>Cytophagales</taxon>
        <taxon>Spirosomataceae</taxon>
        <taxon>Runella</taxon>
    </lineage>
</organism>
<dbReference type="Proteomes" id="UP001204772">
    <property type="component" value="Unassembled WGS sequence"/>
</dbReference>
<sequence>MKSNTATAPKQPTFDVEKLPALFKDSPSVQKLLKESDTLLAKLKLPPRPTAQ</sequence>
<keyword evidence="2" id="KW-1185">Reference proteome</keyword>
<proteinExistence type="predicted"/>
<reference evidence="1 2" key="1">
    <citation type="submission" date="2022-06" db="EMBL/GenBank/DDBJ databases">
        <title>Runella sp. S5 genome sequencing.</title>
        <authorList>
            <person name="Park S."/>
        </authorList>
    </citation>
    <scope>NUCLEOTIDE SEQUENCE [LARGE SCALE GENOMIC DNA]</scope>
    <source>
        <strain evidence="1 2">S5</strain>
    </source>
</reference>
<dbReference type="EMBL" id="JAMZEL010000003">
    <property type="protein sequence ID" value="MCP1382708.1"/>
    <property type="molecule type" value="Genomic_DNA"/>
</dbReference>
<name>A0ABT1FPK9_9BACT</name>